<dbReference type="InterPro" id="IPR051553">
    <property type="entry name" value="Ran_GTPase-activating"/>
</dbReference>
<reference evidence="3" key="1">
    <citation type="submission" date="2019-06" db="EMBL/GenBank/DDBJ databases">
        <authorList>
            <person name="Zheng W."/>
        </authorList>
    </citation>
    <scope>NUCLEOTIDE SEQUENCE</scope>
    <source>
        <strain evidence="3">QDHG01</strain>
    </source>
</reference>
<name>A0A8J8P507_HALGN</name>
<gene>
    <name evidence="3" type="ORF">FGO68_gene4265</name>
</gene>
<dbReference type="Gene3D" id="2.130.10.30">
    <property type="entry name" value="Regulator of chromosome condensation 1/beta-lactamase-inhibitor protein II"/>
    <property type="match status" value="1"/>
</dbReference>
<dbReference type="AlphaFoldDB" id="A0A8J8P507"/>
<evidence type="ECO:0000313" key="4">
    <source>
        <dbReference type="Proteomes" id="UP000785679"/>
    </source>
</evidence>
<proteinExistence type="predicted"/>
<dbReference type="InterPro" id="IPR009091">
    <property type="entry name" value="RCC1/BLIP-II"/>
</dbReference>
<dbReference type="Pfam" id="PF13540">
    <property type="entry name" value="RCC1_2"/>
    <property type="match status" value="1"/>
</dbReference>
<evidence type="ECO:0000256" key="2">
    <source>
        <dbReference type="SAM" id="MobiDB-lite"/>
    </source>
</evidence>
<keyword evidence="4" id="KW-1185">Reference proteome</keyword>
<comment type="caution">
    <text evidence="3">The sequence shown here is derived from an EMBL/GenBank/DDBJ whole genome shotgun (WGS) entry which is preliminary data.</text>
</comment>
<dbReference type="OrthoDB" id="10256179at2759"/>
<dbReference type="SUPFAM" id="SSF50985">
    <property type="entry name" value="RCC1/BLIP-II"/>
    <property type="match status" value="1"/>
</dbReference>
<organism evidence="3 4">
    <name type="scientific">Halteria grandinella</name>
    <dbReference type="NCBI Taxonomy" id="5974"/>
    <lineage>
        <taxon>Eukaryota</taxon>
        <taxon>Sar</taxon>
        <taxon>Alveolata</taxon>
        <taxon>Ciliophora</taxon>
        <taxon>Intramacronucleata</taxon>
        <taxon>Spirotrichea</taxon>
        <taxon>Stichotrichia</taxon>
        <taxon>Sporadotrichida</taxon>
        <taxon>Halteriidae</taxon>
        <taxon>Halteria</taxon>
    </lineage>
</organism>
<feature type="compositionally biased region" description="Basic and acidic residues" evidence="2">
    <location>
        <begin position="30"/>
        <end position="51"/>
    </location>
</feature>
<feature type="region of interest" description="Disordered" evidence="2">
    <location>
        <begin position="23"/>
        <end position="55"/>
    </location>
</feature>
<accession>A0A8J8P507</accession>
<dbReference type="PROSITE" id="PS50012">
    <property type="entry name" value="RCC1_3"/>
    <property type="match status" value="1"/>
</dbReference>
<dbReference type="PANTHER" id="PTHR45982:SF1">
    <property type="entry name" value="REGULATOR OF CHROMOSOME CONDENSATION"/>
    <property type="match status" value="1"/>
</dbReference>
<dbReference type="PANTHER" id="PTHR45982">
    <property type="entry name" value="REGULATOR OF CHROMOSOME CONDENSATION"/>
    <property type="match status" value="1"/>
</dbReference>
<protein>
    <submittedName>
        <fullName evidence="3">Uncharacterized protein</fullName>
    </submittedName>
</protein>
<feature type="repeat" description="RCC1" evidence="1">
    <location>
        <begin position="478"/>
        <end position="527"/>
    </location>
</feature>
<dbReference type="InterPro" id="IPR000408">
    <property type="entry name" value="Reg_chr_condens"/>
</dbReference>
<feature type="region of interest" description="Disordered" evidence="2">
    <location>
        <begin position="241"/>
        <end position="270"/>
    </location>
</feature>
<feature type="compositionally biased region" description="Polar residues" evidence="2">
    <location>
        <begin position="242"/>
        <end position="265"/>
    </location>
</feature>
<dbReference type="EMBL" id="RRYP01001452">
    <property type="protein sequence ID" value="TNV85930.1"/>
    <property type="molecule type" value="Genomic_DNA"/>
</dbReference>
<dbReference type="Proteomes" id="UP000785679">
    <property type="component" value="Unassembled WGS sequence"/>
</dbReference>
<dbReference type="PROSITE" id="PS00626">
    <property type="entry name" value="RCC1_2"/>
    <property type="match status" value="1"/>
</dbReference>
<evidence type="ECO:0000313" key="3">
    <source>
        <dbReference type="EMBL" id="TNV85930.1"/>
    </source>
</evidence>
<evidence type="ECO:0000256" key="1">
    <source>
        <dbReference type="PROSITE-ProRule" id="PRU00235"/>
    </source>
</evidence>
<sequence length="668" mass="74583">MHLKQVNSALNRRAALNQIEKEFSSVQSNPKDRGQSFDWTDSVKKKAETPKRGVGKPILLSQMNGRTQSMVQMKIDYAVTEEDESCGESFEEEVESRKIQRFRKPVKEDKSSNRNTLIQQRQSTVVNGFINSSVKAKVSSTTNPLEGDILQDPDSEYLRLENSAKFKPTDFSKDLKIYQQYIDAKGNGVTVNPDAASTTSDFETSHNDTYRHWKGAGDNLNSSIVSGTKFMTSSKQYAWGNNDKSQNFDRNSSVKKFSESPSIQDGQKAKYDQGRFSHQAIIEEDDNDSACRGSLWVFNSCPLTENCRVYQTYSVQNFSHRAFTDAGVRKLDLMDRRLLIQGNQNSVFLLKNIDTDKEVMQVSVPRQYEAQAIALNPDFALISNRGGLMMSMGKDSDTLQKTSTTAIKKEFKDIAGSSGTNFAAISNESIPEVYQISKLNGDKSTTFLSIERVPFSYGIIITSVSCGESHSIALDSNATAYTWGNNAHGQLGVGNFTDADKPQEISYHMDVVMVEAFGNSTAIVDNLNNLLSFGSNSHGQLGLDVAIKPSSFENCYTTPQKANKQIILSVITQLYGSENTLGFLTKNNELFICGEFSIPINESGKIEVKDQYSRFLYSQKLLRPTLAKFIQDPKKPLRYKIKKFALSSSSVALIASEISPYHKKQLYQ</sequence>